<dbReference type="EMBL" id="NBYY01000009">
    <property type="protein sequence ID" value="PCS23582.1"/>
    <property type="molecule type" value="Genomic_DNA"/>
</dbReference>
<dbReference type="AlphaFoldDB" id="A0A2A5T604"/>
<dbReference type="Proteomes" id="UP000219020">
    <property type="component" value="Unassembled WGS sequence"/>
</dbReference>
<evidence type="ECO:0000313" key="2">
    <source>
        <dbReference type="Proteomes" id="UP000219020"/>
    </source>
</evidence>
<keyword evidence="2" id="KW-1185">Reference proteome</keyword>
<evidence type="ECO:0000313" key="1">
    <source>
        <dbReference type="EMBL" id="PCS23582.1"/>
    </source>
</evidence>
<protein>
    <submittedName>
        <fullName evidence="1">Mobile element protein</fullName>
    </submittedName>
</protein>
<comment type="caution">
    <text evidence="1">The sequence shown here is derived from an EMBL/GenBank/DDBJ whole genome shotgun (WGS) entry which is preliminary data.</text>
</comment>
<accession>A0A2A5T604</accession>
<proteinExistence type="predicted"/>
<sequence>MDDRKPVFEMVDELFGVYTEIKVIFGVHWSENLQTRE</sequence>
<name>A0A2A5T604_9GAMM</name>
<reference evidence="2" key="1">
    <citation type="submission" date="2017-04" db="EMBL/GenBank/DDBJ databases">
        <title>Genome evolution of the luminous symbionts of deep sea anglerfish.</title>
        <authorList>
            <person name="Hendry T.A."/>
        </authorList>
    </citation>
    <scope>NUCLEOTIDE SEQUENCE [LARGE SCALE GENOMIC DNA]</scope>
</reference>
<organism evidence="1 2">
    <name type="scientific">Candidatus Enterovibrio escicola</name>
    <dbReference type="NCBI Taxonomy" id="1927127"/>
    <lineage>
        <taxon>Bacteria</taxon>
        <taxon>Pseudomonadati</taxon>
        <taxon>Pseudomonadota</taxon>
        <taxon>Gammaproteobacteria</taxon>
        <taxon>Vibrionales</taxon>
        <taxon>Vibrionaceae</taxon>
        <taxon>Enterovibrio</taxon>
    </lineage>
</organism>
<gene>
    <name evidence="1" type="ORF">BTN49_0551</name>
</gene>